<dbReference type="AlphaFoldDB" id="A0A4R5UJX3"/>
<sequence length="108" mass="11520">MRKTLLAASAAFIALSGAALAQSTVIVQEPAPVVSGTTVVMPGQVRTYVMQQQVPSVAYQGDVVVGATLPETVEVRTVDGYNDYAYTVVNERRVIVNPQTRAVIQVLD</sequence>
<evidence type="ECO:0000313" key="3">
    <source>
        <dbReference type="Proteomes" id="UP000295238"/>
    </source>
</evidence>
<keyword evidence="3" id="KW-1185">Reference proteome</keyword>
<keyword evidence="1" id="KW-0732">Signal</keyword>
<feature type="chain" id="PRO_5020660810" evidence="1">
    <location>
        <begin position="22"/>
        <end position="108"/>
    </location>
</feature>
<dbReference type="RefSeq" id="WP_133315827.1">
    <property type="nucleotide sequence ID" value="NZ_SMTL01000002.1"/>
</dbReference>
<name>A0A4R5UJX3_9HYPH</name>
<organism evidence="2 3">
    <name type="scientific">Rhizobium deserti</name>
    <dbReference type="NCBI Taxonomy" id="2547961"/>
    <lineage>
        <taxon>Bacteria</taxon>
        <taxon>Pseudomonadati</taxon>
        <taxon>Pseudomonadota</taxon>
        <taxon>Alphaproteobacteria</taxon>
        <taxon>Hyphomicrobiales</taxon>
        <taxon>Rhizobiaceae</taxon>
        <taxon>Rhizobium/Agrobacterium group</taxon>
        <taxon>Rhizobium</taxon>
    </lineage>
</organism>
<dbReference type="InterPro" id="IPR009642">
    <property type="entry name" value="DUF1236"/>
</dbReference>
<dbReference type="OrthoDB" id="8020822at2"/>
<gene>
    <name evidence="2" type="ORF">E2F50_09165</name>
</gene>
<accession>A0A4R5UJX3</accession>
<dbReference type="Proteomes" id="UP000295238">
    <property type="component" value="Unassembled WGS sequence"/>
</dbReference>
<evidence type="ECO:0000313" key="2">
    <source>
        <dbReference type="EMBL" id="TDK37059.1"/>
    </source>
</evidence>
<dbReference type="EMBL" id="SMTL01000002">
    <property type="protein sequence ID" value="TDK37059.1"/>
    <property type="molecule type" value="Genomic_DNA"/>
</dbReference>
<proteinExistence type="predicted"/>
<protein>
    <submittedName>
        <fullName evidence="2">DUF1236 domain-containing protein</fullName>
    </submittedName>
</protein>
<feature type="signal peptide" evidence="1">
    <location>
        <begin position="1"/>
        <end position="21"/>
    </location>
</feature>
<reference evidence="2 3" key="1">
    <citation type="submission" date="2019-03" db="EMBL/GenBank/DDBJ databases">
        <title>Rhizobium sp. nov., an bacterium isolated from biocrust in Mu Us Desert.</title>
        <authorList>
            <person name="Lixiong L."/>
        </authorList>
    </citation>
    <scope>NUCLEOTIDE SEQUENCE [LARGE SCALE GENOMIC DNA]</scope>
    <source>
        <strain evidence="2 3">SPY-1</strain>
    </source>
</reference>
<dbReference type="Pfam" id="PF06823">
    <property type="entry name" value="DUF1236"/>
    <property type="match status" value="1"/>
</dbReference>
<comment type="caution">
    <text evidence="2">The sequence shown here is derived from an EMBL/GenBank/DDBJ whole genome shotgun (WGS) entry which is preliminary data.</text>
</comment>
<evidence type="ECO:0000256" key="1">
    <source>
        <dbReference type="SAM" id="SignalP"/>
    </source>
</evidence>